<protein>
    <submittedName>
        <fullName evidence="1">Uncharacterized protein</fullName>
    </submittedName>
</protein>
<comment type="caution">
    <text evidence="1">The sequence shown here is derived from an EMBL/GenBank/DDBJ whole genome shotgun (WGS) entry which is preliminary data.</text>
</comment>
<dbReference type="EMBL" id="JADWDJ010000005">
    <property type="protein sequence ID" value="KAG5280464.1"/>
    <property type="molecule type" value="Genomic_DNA"/>
</dbReference>
<gene>
    <name evidence="1" type="ORF">AALO_G00060310</name>
</gene>
<sequence>MYSNCCFIFLGAIQQVPVWSQRLALHVRWGRIYVRHQKGGLSKKARASADSVAIRHLIFTAKGTIRAPLPTLPDIYTRRVRTRAQNVLKDISRPDHGLFKPLRSSRSLCSHLRQVIERGRVSLCKPPTAGEKAMLI</sequence>
<organism evidence="1 2">
    <name type="scientific">Alosa alosa</name>
    <name type="common">allis shad</name>
    <dbReference type="NCBI Taxonomy" id="278164"/>
    <lineage>
        <taxon>Eukaryota</taxon>
        <taxon>Metazoa</taxon>
        <taxon>Chordata</taxon>
        <taxon>Craniata</taxon>
        <taxon>Vertebrata</taxon>
        <taxon>Euteleostomi</taxon>
        <taxon>Actinopterygii</taxon>
        <taxon>Neopterygii</taxon>
        <taxon>Teleostei</taxon>
        <taxon>Clupei</taxon>
        <taxon>Clupeiformes</taxon>
        <taxon>Clupeoidei</taxon>
        <taxon>Clupeidae</taxon>
        <taxon>Alosa</taxon>
    </lineage>
</organism>
<reference evidence="1" key="1">
    <citation type="submission" date="2020-10" db="EMBL/GenBank/DDBJ databases">
        <title>Chromosome-scale genome assembly of the Allis shad, Alosa alosa.</title>
        <authorList>
            <person name="Margot Z."/>
            <person name="Christophe K."/>
            <person name="Cabau C."/>
            <person name="Louis A."/>
            <person name="Berthelot C."/>
            <person name="Parey E."/>
            <person name="Roest Crollius H."/>
            <person name="Montfort J."/>
            <person name="Robinson-Rechavi M."/>
            <person name="Bucao C."/>
            <person name="Bouchez O."/>
            <person name="Gislard M."/>
            <person name="Lluch J."/>
            <person name="Milhes M."/>
            <person name="Lampietro C."/>
            <person name="Lopez Roques C."/>
            <person name="Donnadieu C."/>
            <person name="Braasch I."/>
            <person name="Desvignes T."/>
            <person name="Postlethwait J."/>
            <person name="Bobe J."/>
            <person name="Guiguen Y."/>
        </authorList>
    </citation>
    <scope>NUCLEOTIDE SEQUENCE</scope>
    <source>
        <strain evidence="1">M-15738</strain>
        <tissue evidence="1">Blood</tissue>
    </source>
</reference>
<keyword evidence="2" id="KW-1185">Reference proteome</keyword>
<name>A0AAV6H1G5_9TELE</name>
<evidence type="ECO:0000313" key="2">
    <source>
        <dbReference type="Proteomes" id="UP000823561"/>
    </source>
</evidence>
<accession>A0AAV6H1G5</accession>
<dbReference type="Proteomes" id="UP000823561">
    <property type="component" value="Chromosome 5"/>
</dbReference>
<dbReference type="AlphaFoldDB" id="A0AAV6H1G5"/>
<evidence type="ECO:0000313" key="1">
    <source>
        <dbReference type="EMBL" id="KAG5280464.1"/>
    </source>
</evidence>
<proteinExistence type="predicted"/>